<evidence type="ECO:0000256" key="1">
    <source>
        <dbReference type="SAM" id="SignalP"/>
    </source>
</evidence>
<gene>
    <name evidence="2" type="ORF">GFH48_15830</name>
</gene>
<organism evidence="2 3">
    <name type="scientific">Streptomyces fagopyri</name>
    <dbReference type="NCBI Taxonomy" id="2662397"/>
    <lineage>
        <taxon>Bacteria</taxon>
        <taxon>Bacillati</taxon>
        <taxon>Actinomycetota</taxon>
        <taxon>Actinomycetes</taxon>
        <taxon>Kitasatosporales</taxon>
        <taxon>Streptomycetaceae</taxon>
        <taxon>Streptomyces</taxon>
    </lineage>
</organism>
<dbReference type="AlphaFoldDB" id="A0A5Q0LDG2"/>
<feature type="signal peptide" evidence="1">
    <location>
        <begin position="1"/>
        <end position="24"/>
    </location>
</feature>
<protein>
    <recommendedName>
        <fullName evidence="4">DUF3558 domain-containing protein</fullName>
    </recommendedName>
</protein>
<sequence>MIRHKAVGVVGALALLTLVGCSSGDDKAYTVPDQLCGVPAKPELTKELLPDGDKLRIVKSRTAEAVPDYYCKALVDGDVELAIEGVWQPAGTTAEQAAEKSHSFNLRPADGGRFALWDDKAFTVVDCKNTKYKAERFSIEARLIHSDGDMSKKLQSFLGPFSESYRKTLPCES</sequence>
<dbReference type="RefSeq" id="WP_153288860.1">
    <property type="nucleotide sequence ID" value="NZ_CP045643.1"/>
</dbReference>
<proteinExistence type="predicted"/>
<dbReference type="KEGG" id="sfy:GFH48_15830"/>
<dbReference type="Proteomes" id="UP000326179">
    <property type="component" value="Chromosome"/>
</dbReference>
<feature type="chain" id="PRO_5024833292" description="DUF3558 domain-containing protein" evidence="1">
    <location>
        <begin position="25"/>
        <end position="173"/>
    </location>
</feature>
<reference evidence="2 3" key="1">
    <citation type="submission" date="2019-10" db="EMBL/GenBank/DDBJ databases">
        <title>A novel species.</title>
        <authorList>
            <person name="Gao J."/>
        </authorList>
    </citation>
    <scope>NUCLEOTIDE SEQUENCE [LARGE SCALE GENOMIC DNA]</scope>
    <source>
        <strain evidence="2 3">QMT-28</strain>
    </source>
</reference>
<name>A0A5Q0LDG2_9ACTN</name>
<accession>A0A5Q0LDG2</accession>
<evidence type="ECO:0000313" key="3">
    <source>
        <dbReference type="Proteomes" id="UP000326179"/>
    </source>
</evidence>
<keyword evidence="3" id="KW-1185">Reference proteome</keyword>
<evidence type="ECO:0000313" key="2">
    <source>
        <dbReference type="EMBL" id="QFZ74539.1"/>
    </source>
</evidence>
<dbReference type="EMBL" id="CP045643">
    <property type="protein sequence ID" value="QFZ74539.1"/>
    <property type="molecule type" value="Genomic_DNA"/>
</dbReference>
<keyword evidence="1" id="KW-0732">Signal</keyword>
<dbReference type="PROSITE" id="PS51257">
    <property type="entry name" value="PROKAR_LIPOPROTEIN"/>
    <property type="match status" value="1"/>
</dbReference>
<evidence type="ECO:0008006" key="4">
    <source>
        <dbReference type="Google" id="ProtNLM"/>
    </source>
</evidence>